<gene>
    <name evidence="2" type="ORF">LZC94_20860</name>
</gene>
<protein>
    <recommendedName>
        <fullName evidence="4">Keratin associated protein</fullName>
    </recommendedName>
</protein>
<feature type="chain" id="PRO_5045781617" description="Keratin associated protein" evidence="1">
    <location>
        <begin position="26"/>
        <end position="431"/>
    </location>
</feature>
<keyword evidence="3" id="KW-1185">Reference proteome</keyword>
<reference evidence="2 3" key="1">
    <citation type="submission" date="2021-12" db="EMBL/GenBank/DDBJ databases">
        <title>Discovery of the Pendulisporaceae a myxobacterial family with distinct sporulation behavior and unique specialized metabolism.</title>
        <authorList>
            <person name="Garcia R."/>
            <person name="Popoff A."/>
            <person name="Bader C.D."/>
            <person name="Loehr J."/>
            <person name="Walesch S."/>
            <person name="Walt C."/>
            <person name="Boldt J."/>
            <person name="Bunk B."/>
            <person name="Haeckl F.J.F.P.J."/>
            <person name="Gunesch A.P."/>
            <person name="Birkelbach J."/>
            <person name="Nuebel U."/>
            <person name="Pietschmann T."/>
            <person name="Bach T."/>
            <person name="Mueller R."/>
        </authorList>
    </citation>
    <scope>NUCLEOTIDE SEQUENCE [LARGE SCALE GENOMIC DNA]</scope>
    <source>
        <strain evidence="2 3">MSr11954</strain>
    </source>
</reference>
<sequence length="431" mass="41821">MARSILRKASSLSFLVCGLAAPVLMNCGGGAPGAPGGLTSAIPGGAGGCPDLSSADAVAKVDFVNEFSVAAENAAKLKAGLQASAEIQAFAAKLDGDLKVACGGLAKDLGITGEFKSGEDSCKAAAEAIKGVKAKFGAKAKVAVDTTPPRCEASMNVVADCAAKCDASVTPGSAKVECEPGKLSGSCNAECSGTCEMKGAAKCDGTCSGSCEATFKGACGGACNGKCDGKDSKGGTCNGTCEGSCSANAKGTCGGKCNGSCELKAKAKCEGTCTGSCSVEMKEPKCTGEITPPKMSAECKAHCDAEVSGKLECKPAQVIVRVDGSADASAATAFKAALEKNLPAILTIAEGQAKQANKTAANVSVVIEGLQGSAQGMASGGLTAAAKLAGCVAAPFKGALDAAASVKANVKVSVDVKASASASGSASGKAG</sequence>
<name>A0ABZ2MAY9_9BACT</name>
<keyword evidence="1" id="KW-0732">Signal</keyword>
<organism evidence="2 3">
    <name type="scientific">Pendulispora albinea</name>
    <dbReference type="NCBI Taxonomy" id="2741071"/>
    <lineage>
        <taxon>Bacteria</taxon>
        <taxon>Pseudomonadati</taxon>
        <taxon>Myxococcota</taxon>
        <taxon>Myxococcia</taxon>
        <taxon>Myxococcales</taxon>
        <taxon>Sorangiineae</taxon>
        <taxon>Pendulisporaceae</taxon>
        <taxon>Pendulispora</taxon>
    </lineage>
</organism>
<evidence type="ECO:0000313" key="3">
    <source>
        <dbReference type="Proteomes" id="UP001370348"/>
    </source>
</evidence>
<feature type="signal peptide" evidence="1">
    <location>
        <begin position="1"/>
        <end position="25"/>
    </location>
</feature>
<dbReference type="RefSeq" id="WP_394829269.1">
    <property type="nucleotide sequence ID" value="NZ_CP089984.1"/>
</dbReference>
<proteinExistence type="predicted"/>
<accession>A0ABZ2MAY9</accession>
<dbReference type="Proteomes" id="UP001370348">
    <property type="component" value="Chromosome"/>
</dbReference>
<evidence type="ECO:0000256" key="1">
    <source>
        <dbReference type="SAM" id="SignalP"/>
    </source>
</evidence>
<evidence type="ECO:0000313" key="2">
    <source>
        <dbReference type="EMBL" id="WXB19663.1"/>
    </source>
</evidence>
<evidence type="ECO:0008006" key="4">
    <source>
        <dbReference type="Google" id="ProtNLM"/>
    </source>
</evidence>
<dbReference type="EMBL" id="CP089984">
    <property type="protein sequence ID" value="WXB19663.1"/>
    <property type="molecule type" value="Genomic_DNA"/>
</dbReference>